<evidence type="ECO:0000313" key="9">
    <source>
        <dbReference type="EMBL" id="RLK51443.1"/>
    </source>
</evidence>
<evidence type="ECO:0000256" key="7">
    <source>
        <dbReference type="SAM" id="Phobius"/>
    </source>
</evidence>
<feature type="transmembrane region" description="Helical" evidence="7">
    <location>
        <begin position="544"/>
        <end position="562"/>
    </location>
</feature>
<evidence type="ECO:0000256" key="6">
    <source>
        <dbReference type="ARBA" id="ARBA00023136"/>
    </source>
</evidence>
<accession>A0A498C7Q9</accession>
<comment type="subcellular location">
    <subcellularLocation>
        <location evidence="1">Cell membrane</location>
        <topology evidence="1">Multi-pass membrane protein</topology>
    </subcellularLocation>
</comment>
<dbReference type="PANTHER" id="PTHR30252:SF0">
    <property type="entry name" value="PEPTIDE TRANSPORTER CSTA"/>
    <property type="match status" value="1"/>
</dbReference>
<dbReference type="EMBL" id="RCDA01000001">
    <property type="protein sequence ID" value="RLK51443.1"/>
    <property type="molecule type" value="Genomic_DNA"/>
</dbReference>
<evidence type="ECO:0000256" key="1">
    <source>
        <dbReference type="ARBA" id="ARBA00004651"/>
    </source>
</evidence>
<comment type="similarity">
    <text evidence="2">Belongs to the peptide transporter carbon starvation (CstA) (TC 2.A.114) family.</text>
</comment>
<dbReference type="PANTHER" id="PTHR30252">
    <property type="entry name" value="INNER MEMBRANE PEPTIDE TRANSPORTER"/>
    <property type="match status" value="1"/>
</dbReference>
<sequence>MNAVWLAFIAGLIYIVGWRYYSKFLAERIYRLDPNFITPANRYNDGVDFVPTNKWVLWGHHFTSVAGAAPIVGPAIAMYWGWLPAMLWVVLGTVFAAGVHDFGALVLSARHKGQSIGTLANRLVGRRAKLLFLFIILILVLMVNAVFAWVIANLFISNPSAVLSVFIQIPLAIWIGYTVLRKKGNMLIPSLVALAVMYGAAVAASYIPALQIDLVRWMGGEEASGVLFGLDATGSAFLIWIMILLAYVFVASTLPVWKLLQPRDYINAQQLVVGLLLLYGGLLVTMPSVTAPAFNAQADTSWFPLLFITIACGAISGFHGLVASGTSSKQLDKETDARTIGYLGAVGEGTLALVTILAVATFFASAGDFHDAYSSFAAAGAGGVGNFVGGAGQLISGLGIPEQVGQTIVAIIIVSFAATTLDSAVRLLRYIIGELGVEYGAPKLSQRYVATSIAVFLTGLLVLLPDGGQGVGSGGFLLWPLFGTSNQLLAGITLMLVSLWLYRQGRSPLPTLIPMVFLLTMTVWAMIQQVVFNWSGLGEADTQWLLFILGAIILGFALWILLEAVRLFRNPEELKRLAEREAREAE</sequence>
<feature type="transmembrane region" description="Helical" evidence="7">
    <location>
        <begin position="130"/>
        <end position="155"/>
    </location>
</feature>
<feature type="transmembrane region" description="Helical" evidence="7">
    <location>
        <begin position="477"/>
        <end position="502"/>
    </location>
</feature>
<evidence type="ECO:0000313" key="10">
    <source>
        <dbReference type="Proteomes" id="UP000275461"/>
    </source>
</evidence>
<organism evidence="9 10">
    <name type="scientific">Alkalispirillum mobile</name>
    <dbReference type="NCBI Taxonomy" id="85925"/>
    <lineage>
        <taxon>Bacteria</taxon>
        <taxon>Pseudomonadati</taxon>
        <taxon>Pseudomonadota</taxon>
        <taxon>Gammaproteobacteria</taxon>
        <taxon>Chromatiales</taxon>
        <taxon>Ectothiorhodospiraceae</taxon>
        <taxon>Alkalispirillum</taxon>
    </lineage>
</organism>
<comment type="caution">
    <text evidence="9">The sequence shown here is derived from an EMBL/GenBank/DDBJ whole genome shotgun (WGS) entry which is preliminary data.</text>
</comment>
<evidence type="ECO:0000256" key="4">
    <source>
        <dbReference type="ARBA" id="ARBA00022692"/>
    </source>
</evidence>
<feature type="transmembrane region" description="Helical" evidence="7">
    <location>
        <begin position="227"/>
        <end position="250"/>
    </location>
</feature>
<feature type="transmembrane region" description="Helical" evidence="7">
    <location>
        <begin position="448"/>
        <end position="465"/>
    </location>
</feature>
<feature type="domain" description="CstA N-terminal" evidence="8">
    <location>
        <begin position="2"/>
        <end position="525"/>
    </location>
</feature>
<dbReference type="AlphaFoldDB" id="A0A498C7Q9"/>
<feature type="transmembrane region" description="Helical" evidence="7">
    <location>
        <begin position="161"/>
        <end position="180"/>
    </location>
</feature>
<feature type="transmembrane region" description="Helical" evidence="7">
    <location>
        <begin position="408"/>
        <end position="428"/>
    </location>
</feature>
<feature type="transmembrane region" description="Helical" evidence="7">
    <location>
        <begin position="342"/>
        <end position="364"/>
    </location>
</feature>
<reference evidence="9 10" key="1">
    <citation type="submission" date="2018-10" db="EMBL/GenBank/DDBJ databases">
        <title>Genomic Encyclopedia of Type Strains, Phase IV (KMG-IV): sequencing the most valuable type-strain genomes for metagenomic binning, comparative biology and taxonomic classification.</title>
        <authorList>
            <person name="Goeker M."/>
        </authorList>
    </citation>
    <scope>NUCLEOTIDE SEQUENCE [LARGE SCALE GENOMIC DNA]</scope>
    <source>
        <strain evidence="9 10">DSM 12769</strain>
    </source>
</reference>
<evidence type="ECO:0000259" key="8">
    <source>
        <dbReference type="Pfam" id="PF02554"/>
    </source>
</evidence>
<feature type="transmembrane region" description="Helical" evidence="7">
    <location>
        <begin position="302"/>
        <end position="322"/>
    </location>
</feature>
<dbReference type="InterPro" id="IPR051605">
    <property type="entry name" value="CstA"/>
</dbReference>
<feature type="transmembrane region" description="Helical" evidence="7">
    <location>
        <begin position="6"/>
        <end position="22"/>
    </location>
</feature>
<dbReference type="RefSeq" id="WP_121441855.1">
    <property type="nucleotide sequence ID" value="NZ_RCDA01000001.1"/>
</dbReference>
<protein>
    <submittedName>
        <fullName evidence="9">Carbon starvation protein</fullName>
    </submittedName>
</protein>
<dbReference type="GO" id="GO:0009267">
    <property type="term" value="P:cellular response to starvation"/>
    <property type="evidence" value="ECO:0007669"/>
    <property type="project" value="InterPro"/>
</dbReference>
<name>A0A498C7Q9_9GAMM</name>
<feature type="transmembrane region" description="Helical" evidence="7">
    <location>
        <begin position="62"/>
        <end position="82"/>
    </location>
</feature>
<evidence type="ECO:0000256" key="5">
    <source>
        <dbReference type="ARBA" id="ARBA00022989"/>
    </source>
</evidence>
<evidence type="ECO:0000256" key="2">
    <source>
        <dbReference type="ARBA" id="ARBA00007755"/>
    </source>
</evidence>
<gene>
    <name evidence="9" type="ORF">DFR31_1384</name>
</gene>
<proteinExistence type="inferred from homology"/>
<keyword evidence="3" id="KW-1003">Cell membrane</keyword>
<dbReference type="InterPro" id="IPR003706">
    <property type="entry name" value="CstA_N"/>
</dbReference>
<dbReference type="OrthoDB" id="9761224at2"/>
<dbReference type="Pfam" id="PF02554">
    <property type="entry name" value="CstA"/>
    <property type="match status" value="1"/>
</dbReference>
<feature type="transmembrane region" description="Helical" evidence="7">
    <location>
        <begin position="88"/>
        <end position="109"/>
    </location>
</feature>
<dbReference type="GO" id="GO:0005886">
    <property type="term" value="C:plasma membrane"/>
    <property type="evidence" value="ECO:0007669"/>
    <property type="project" value="UniProtKB-SubCell"/>
</dbReference>
<feature type="transmembrane region" description="Helical" evidence="7">
    <location>
        <begin position="271"/>
        <end position="290"/>
    </location>
</feature>
<evidence type="ECO:0000256" key="3">
    <source>
        <dbReference type="ARBA" id="ARBA00022475"/>
    </source>
</evidence>
<keyword evidence="6 7" id="KW-0472">Membrane</keyword>
<feature type="transmembrane region" description="Helical" evidence="7">
    <location>
        <begin position="509"/>
        <end position="532"/>
    </location>
</feature>
<feature type="transmembrane region" description="Helical" evidence="7">
    <location>
        <begin position="187"/>
        <end position="207"/>
    </location>
</feature>
<dbReference type="Proteomes" id="UP000275461">
    <property type="component" value="Unassembled WGS sequence"/>
</dbReference>
<keyword evidence="10" id="KW-1185">Reference proteome</keyword>
<keyword evidence="5 7" id="KW-1133">Transmembrane helix</keyword>
<keyword evidence="4 7" id="KW-0812">Transmembrane</keyword>